<evidence type="ECO:0000313" key="3">
    <source>
        <dbReference type="Proteomes" id="UP000219111"/>
    </source>
</evidence>
<organism evidence="2 3">
    <name type="scientific">Rhodobacter maris</name>
    <dbReference type="NCBI Taxonomy" id="446682"/>
    <lineage>
        <taxon>Bacteria</taxon>
        <taxon>Pseudomonadati</taxon>
        <taxon>Pseudomonadota</taxon>
        <taxon>Alphaproteobacteria</taxon>
        <taxon>Rhodobacterales</taxon>
        <taxon>Rhodobacter group</taxon>
        <taxon>Rhodobacter</taxon>
    </lineage>
</organism>
<dbReference type="RefSeq" id="WP_141399450.1">
    <property type="nucleotide sequence ID" value="NZ_OBMT01000012.1"/>
</dbReference>
<reference evidence="3" key="1">
    <citation type="submission" date="2017-08" db="EMBL/GenBank/DDBJ databases">
        <authorList>
            <person name="Varghese N."/>
            <person name="Submissions S."/>
        </authorList>
    </citation>
    <scope>NUCLEOTIDE SEQUENCE [LARGE SCALE GENOMIC DNA]</scope>
    <source>
        <strain evidence="3">JA276</strain>
    </source>
</reference>
<feature type="region of interest" description="Disordered" evidence="1">
    <location>
        <begin position="134"/>
        <end position="194"/>
    </location>
</feature>
<protein>
    <submittedName>
        <fullName evidence="2">Uncharacterized protein</fullName>
    </submittedName>
</protein>
<dbReference type="AlphaFoldDB" id="A0A285T180"/>
<keyword evidence="3" id="KW-1185">Reference proteome</keyword>
<evidence type="ECO:0000256" key="1">
    <source>
        <dbReference type="SAM" id="MobiDB-lite"/>
    </source>
</evidence>
<dbReference type="OrthoDB" id="9937325at2"/>
<accession>A0A285T180</accession>
<name>A0A285T180_9RHOB</name>
<feature type="compositionally biased region" description="Polar residues" evidence="1">
    <location>
        <begin position="1"/>
        <end position="19"/>
    </location>
</feature>
<evidence type="ECO:0000313" key="2">
    <source>
        <dbReference type="EMBL" id="SOC14356.1"/>
    </source>
</evidence>
<gene>
    <name evidence="2" type="ORF">SAMN05877831_1123</name>
</gene>
<proteinExistence type="predicted"/>
<dbReference type="EMBL" id="OBMT01000012">
    <property type="protein sequence ID" value="SOC14356.1"/>
    <property type="molecule type" value="Genomic_DNA"/>
</dbReference>
<feature type="compositionally biased region" description="Low complexity" evidence="1">
    <location>
        <begin position="177"/>
        <end position="194"/>
    </location>
</feature>
<sequence length="222" mass="24767">MCSDNTQASTPSLTPYSGQSDKEIEAWFRWKYPNGATDKSPGAYAAELFKSRPNRDDPTGKDEWYSRLTGAQLAILDDAKRVKGAEKDEKKRIQFRGRYDLSDEESRKYWALRDLPPVGGKMVEWDRARDMLRKRKSAAPRKNADLSTMTPADAEQHRRKQNAEAKQRSRARKKAEQAAAVQLAPATALASTQAAPSDDIAALLAILDAAEIAAENDEANRK</sequence>
<feature type="region of interest" description="Disordered" evidence="1">
    <location>
        <begin position="1"/>
        <end position="20"/>
    </location>
</feature>
<dbReference type="Proteomes" id="UP000219111">
    <property type="component" value="Unassembled WGS sequence"/>
</dbReference>